<keyword evidence="1" id="KW-0812">Transmembrane</keyword>
<gene>
    <name evidence="2" type="ORF">J3U87_10110</name>
</gene>
<reference evidence="2" key="1">
    <citation type="submission" date="2021-03" db="EMBL/GenBank/DDBJ databases">
        <title>Acanthopleuribacteraceae sp. M133.</title>
        <authorList>
            <person name="Wang G."/>
        </authorList>
    </citation>
    <scope>NUCLEOTIDE SEQUENCE</scope>
    <source>
        <strain evidence="2">M133</strain>
    </source>
</reference>
<dbReference type="KEGG" id="scor:J3U87_10110"/>
<accession>A0A8A4TS67</accession>
<protein>
    <submittedName>
        <fullName evidence="2">Uncharacterized protein</fullName>
    </submittedName>
</protein>
<organism evidence="2 3">
    <name type="scientific">Sulfidibacter corallicola</name>
    <dbReference type="NCBI Taxonomy" id="2818388"/>
    <lineage>
        <taxon>Bacteria</taxon>
        <taxon>Pseudomonadati</taxon>
        <taxon>Acidobacteriota</taxon>
        <taxon>Holophagae</taxon>
        <taxon>Acanthopleuribacterales</taxon>
        <taxon>Acanthopleuribacteraceae</taxon>
        <taxon>Sulfidibacter</taxon>
    </lineage>
</organism>
<dbReference type="AlphaFoldDB" id="A0A8A4TS67"/>
<keyword evidence="1" id="KW-1133">Transmembrane helix</keyword>
<sequence length="80" mass="8535">MTLATVTVSAIGRVFGGNVDQVLVDMVAVNEVKVTVVKVIYVVVMFYSYMPAVGAVGVVMAFVNLTFGHRCPPLNVMNGK</sequence>
<evidence type="ECO:0000313" key="3">
    <source>
        <dbReference type="Proteomes" id="UP000663929"/>
    </source>
</evidence>
<proteinExistence type="predicted"/>
<dbReference type="Proteomes" id="UP000663929">
    <property type="component" value="Chromosome"/>
</dbReference>
<evidence type="ECO:0000313" key="2">
    <source>
        <dbReference type="EMBL" id="QTD52819.1"/>
    </source>
</evidence>
<feature type="transmembrane region" description="Helical" evidence="1">
    <location>
        <begin position="40"/>
        <end position="67"/>
    </location>
</feature>
<evidence type="ECO:0000256" key="1">
    <source>
        <dbReference type="SAM" id="Phobius"/>
    </source>
</evidence>
<name>A0A8A4TS67_SULCO</name>
<keyword evidence="3" id="KW-1185">Reference proteome</keyword>
<keyword evidence="1" id="KW-0472">Membrane</keyword>
<dbReference type="EMBL" id="CP071793">
    <property type="protein sequence ID" value="QTD52819.1"/>
    <property type="molecule type" value="Genomic_DNA"/>
</dbReference>